<dbReference type="Pfam" id="PF00501">
    <property type="entry name" value="AMP-binding"/>
    <property type="match status" value="1"/>
</dbReference>
<dbReference type="EMBL" id="KE651167">
    <property type="protein sequence ID" value="EEB08740.1"/>
    <property type="molecule type" value="Genomic_DNA"/>
</dbReference>
<dbReference type="GO" id="GO:0005783">
    <property type="term" value="C:endoplasmic reticulum"/>
    <property type="evidence" value="ECO:0000318"/>
    <property type="project" value="GO_Central"/>
</dbReference>
<dbReference type="PANTHER" id="PTHR43272:SF97">
    <property type="entry name" value="LONG-CHAIN-FATTY-ACID--COA LIGASE 2"/>
    <property type="match status" value="1"/>
</dbReference>
<evidence type="ECO:0000313" key="3">
    <source>
        <dbReference type="JaponicusDB" id="SJAG_03909"/>
    </source>
</evidence>
<dbReference type="GO" id="GO:0035336">
    <property type="term" value="P:long-chain fatty-acyl-CoA metabolic process"/>
    <property type="evidence" value="ECO:0000318"/>
    <property type="project" value="GO_Central"/>
</dbReference>
<reference evidence="2 4" key="1">
    <citation type="journal article" date="2011" name="Science">
        <title>Comparative functional genomics of the fission yeasts.</title>
        <authorList>
            <person name="Rhind N."/>
            <person name="Chen Z."/>
            <person name="Yassour M."/>
            <person name="Thompson D.A."/>
            <person name="Haas B.J."/>
            <person name="Habib N."/>
            <person name="Wapinski I."/>
            <person name="Roy S."/>
            <person name="Lin M.F."/>
            <person name="Heiman D.I."/>
            <person name="Young S.K."/>
            <person name="Furuya K."/>
            <person name="Guo Y."/>
            <person name="Pidoux A."/>
            <person name="Chen H.M."/>
            <person name="Robbertse B."/>
            <person name="Goldberg J.M."/>
            <person name="Aoki K."/>
            <person name="Bayne E.H."/>
            <person name="Berlin A.M."/>
            <person name="Desjardins C.A."/>
            <person name="Dobbs E."/>
            <person name="Dukaj L."/>
            <person name="Fan L."/>
            <person name="FitzGerald M.G."/>
            <person name="French C."/>
            <person name="Gujja S."/>
            <person name="Hansen K."/>
            <person name="Keifenheim D."/>
            <person name="Levin J.Z."/>
            <person name="Mosher R.A."/>
            <person name="Mueller C.A."/>
            <person name="Pfiffner J."/>
            <person name="Priest M."/>
            <person name="Russ C."/>
            <person name="Smialowska A."/>
            <person name="Swoboda P."/>
            <person name="Sykes S.M."/>
            <person name="Vaughn M."/>
            <person name="Vengrova S."/>
            <person name="Yoder R."/>
            <person name="Zeng Q."/>
            <person name="Allshire R."/>
            <person name="Baulcombe D."/>
            <person name="Birren B.W."/>
            <person name="Brown W."/>
            <person name="Ekwall K."/>
            <person name="Kellis M."/>
            <person name="Leatherwood J."/>
            <person name="Levin H."/>
            <person name="Margalit H."/>
            <person name="Martienssen R."/>
            <person name="Nieduszynski C.A."/>
            <person name="Spatafora J.W."/>
            <person name="Friedman N."/>
            <person name="Dalgaard J.Z."/>
            <person name="Baumann P."/>
            <person name="Niki H."/>
            <person name="Regev A."/>
            <person name="Nusbaum C."/>
        </authorList>
    </citation>
    <scope>NUCLEOTIDE SEQUENCE [LARGE SCALE GENOMIC DNA]</scope>
    <source>
        <strain evidence="4">yFS275 / FY16936</strain>
    </source>
</reference>
<feature type="domain" description="AMP-dependent synthetase/ligase" evidence="1">
    <location>
        <begin position="88"/>
        <end position="503"/>
    </location>
</feature>
<dbReference type="Gene3D" id="3.40.50.12780">
    <property type="entry name" value="N-terminal domain of ligase-like"/>
    <property type="match status" value="1"/>
</dbReference>
<dbReference type="HOGENOM" id="CLU_000022_45_2_1"/>
<dbReference type="STRING" id="402676.B6K5D6"/>
<keyword evidence="2" id="KW-0436">Ligase</keyword>
<dbReference type="InterPro" id="IPR020845">
    <property type="entry name" value="AMP-binding_CS"/>
</dbReference>
<dbReference type="InterPro" id="IPR042099">
    <property type="entry name" value="ANL_N_sf"/>
</dbReference>
<dbReference type="PROSITE" id="PS00455">
    <property type="entry name" value="AMP_BINDING"/>
    <property type="match status" value="1"/>
</dbReference>
<evidence type="ECO:0000313" key="2">
    <source>
        <dbReference type="EMBL" id="EEB08740.1"/>
    </source>
</evidence>
<organism evidence="2 4">
    <name type="scientific">Schizosaccharomyces japonicus (strain yFS275 / FY16936)</name>
    <name type="common">Fission yeast</name>
    <dbReference type="NCBI Taxonomy" id="402676"/>
    <lineage>
        <taxon>Eukaryota</taxon>
        <taxon>Fungi</taxon>
        <taxon>Dikarya</taxon>
        <taxon>Ascomycota</taxon>
        <taxon>Taphrinomycotina</taxon>
        <taxon>Schizosaccharomycetes</taxon>
        <taxon>Schizosaccharomycetales</taxon>
        <taxon>Schizosaccharomycetaceae</taxon>
        <taxon>Schizosaccharomyces</taxon>
    </lineage>
</organism>
<dbReference type="GO" id="GO:0090432">
    <property type="term" value="F:myristoyl-CoA ligase activity"/>
    <property type="evidence" value="ECO:0007669"/>
    <property type="project" value="EnsemblFungi"/>
</dbReference>
<protein>
    <submittedName>
        <fullName evidence="2">Long-chain-fatty-acid-CoA ligase</fullName>
    </submittedName>
</protein>
<dbReference type="VEuPathDB" id="FungiDB:SJAG_03909"/>
<accession>B6K5D6</accession>
<evidence type="ECO:0000313" key="4">
    <source>
        <dbReference type="Proteomes" id="UP000001744"/>
    </source>
</evidence>
<proteinExistence type="predicted"/>
<name>B6K5D6_SCHJY</name>
<dbReference type="OMA" id="HIFEFIF"/>
<dbReference type="eggNOG" id="KOG1180">
    <property type="taxonomic scope" value="Eukaryota"/>
</dbReference>
<dbReference type="GO" id="GO:0001676">
    <property type="term" value="P:long-chain fatty acid metabolic process"/>
    <property type="evidence" value="ECO:0000318"/>
    <property type="project" value="GO_Central"/>
</dbReference>
<gene>
    <name evidence="3" type="primary">lcf2</name>
    <name evidence="2" type="ORF">SJAG_03909</name>
</gene>
<dbReference type="AlphaFoldDB" id="B6K5D6"/>
<dbReference type="JaponicusDB" id="SJAG_03909">
    <property type="gene designation" value="lcf2"/>
</dbReference>
<dbReference type="GO" id="GO:0004467">
    <property type="term" value="F:long-chain fatty acid-CoA ligase activity"/>
    <property type="evidence" value="ECO:0000318"/>
    <property type="project" value="GO_Central"/>
</dbReference>
<dbReference type="GO" id="GO:0005811">
    <property type="term" value="C:lipid droplet"/>
    <property type="evidence" value="ECO:0000318"/>
    <property type="project" value="GO_Central"/>
</dbReference>
<dbReference type="GeneID" id="7050543"/>
<dbReference type="SUPFAM" id="SSF56801">
    <property type="entry name" value="Acetyl-CoA synthetase-like"/>
    <property type="match status" value="1"/>
</dbReference>
<dbReference type="GO" id="GO:0005886">
    <property type="term" value="C:plasma membrane"/>
    <property type="evidence" value="ECO:0000318"/>
    <property type="project" value="GO_Central"/>
</dbReference>
<sequence>MKELFSVETTEPRKPGETHVYRSVHSAKGLLERPEEGINTVYDVLKRAITAHGNKDAMGWRKRIKTHVEEREVVKKIGDREVKEKKHWILYELGPYQYISFTRVYELACAAGAGLRQLNFQAGDRLLLFATTSSSWFLTAQGCVTQSVPIVTAYETLGEPGLITSVSESKPRAIFTDPGLLSKLIVPLKDAPFVETILCSSQPTEEQTAALKAVAPQLKFITFDELIATGEKNPCEVVPPAPSDVCVYMYTSGSTGKPKGVMLLHRNIVSVIAGINRILSHHINEKDYVMAYLPLAHVFEFFFEMCCLYWGGVLGYGSVRTLNDASVKNCRGDLAEFRPSVLIGVPAVFEALRKGIMAKVSQMPIHRQKIFSGALSLKQYLMGKNLPGTELLDALVFNKIKAATGGRIRYCINGGAALAPTTQAFISAAIAPVLLGYGLTETCAGSFVLSPEAFYLFSRSVGAPIPCVEFKLVDIPELNYLTSQNPPRGEVWIRGPSVCGGYFNRTDATQEVFTEDGWFKTGDVGELDENNMLCLIDRKKNIVKSLNGEYIALEKLETQFNTSKLILNICVYADTQHYKPVCIVVPAEGPLREQLKSVQGKEFFGNPDESLSALCKDPQVRSVVLADLISIAKQRKFATIETPQSVVLVDDEWTPDNDLLTPSRKLKRQNIVARYNDLIMEAYGN</sequence>
<dbReference type="PANTHER" id="PTHR43272">
    <property type="entry name" value="LONG-CHAIN-FATTY-ACID--COA LIGASE"/>
    <property type="match status" value="1"/>
</dbReference>
<evidence type="ECO:0000259" key="1">
    <source>
        <dbReference type="Pfam" id="PF00501"/>
    </source>
</evidence>
<dbReference type="OrthoDB" id="1700726at2759"/>
<dbReference type="Proteomes" id="UP000001744">
    <property type="component" value="Unassembled WGS sequence"/>
</dbReference>
<dbReference type="RefSeq" id="XP_002175033.1">
    <property type="nucleotide sequence ID" value="XM_002174997.2"/>
</dbReference>
<dbReference type="InterPro" id="IPR000873">
    <property type="entry name" value="AMP-dep_synth/lig_dom"/>
</dbReference>
<keyword evidence="4" id="KW-1185">Reference proteome</keyword>